<evidence type="ECO:0000256" key="11">
    <source>
        <dbReference type="SAM" id="MobiDB-lite"/>
    </source>
</evidence>
<dbReference type="PANTHER" id="PTHR12586">
    <property type="entry name" value="CDP-DIACYLGLYCEROL--SERINE O-PHOSPHATIDYLTRANSFERASE"/>
    <property type="match status" value="1"/>
</dbReference>
<feature type="region of interest" description="Disordered" evidence="11">
    <location>
        <begin position="378"/>
        <end position="440"/>
    </location>
</feature>
<comment type="catalytic activity">
    <reaction evidence="9 10">
        <text>a CDP-1,2-diacyl-sn-glycerol + sn-glycerol 3-phosphate = a 1,2-diacyl-sn-glycero-3-phospho-(1'-sn-glycero-3'-phosphate) + CMP + H(+)</text>
        <dbReference type="Rhea" id="RHEA:12593"/>
        <dbReference type="ChEBI" id="CHEBI:15378"/>
        <dbReference type="ChEBI" id="CHEBI:57597"/>
        <dbReference type="ChEBI" id="CHEBI:58332"/>
        <dbReference type="ChEBI" id="CHEBI:60110"/>
        <dbReference type="ChEBI" id="CHEBI:60377"/>
        <dbReference type="EC" id="2.7.8.5"/>
    </reaction>
</comment>
<evidence type="ECO:0000256" key="2">
    <source>
        <dbReference type="ARBA" id="ARBA00010682"/>
    </source>
</evidence>
<evidence type="ECO:0000256" key="9">
    <source>
        <dbReference type="ARBA" id="ARBA00048586"/>
    </source>
</evidence>
<keyword evidence="7 10" id="KW-0594">Phospholipid biosynthesis</keyword>
<evidence type="ECO:0000313" key="13">
    <source>
        <dbReference type="EMBL" id="PRW60278.1"/>
    </source>
</evidence>
<evidence type="ECO:0000256" key="1">
    <source>
        <dbReference type="ARBA" id="ARBA00005042"/>
    </source>
</evidence>
<keyword evidence="4 10" id="KW-0808">Transferase</keyword>
<dbReference type="InterPro" id="IPR001736">
    <property type="entry name" value="PLipase_D/transphosphatidylase"/>
</dbReference>
<sequence>MAEDRLDDLLRRLAQSGARVLPLHGSQVEVLESPDQFYQLLLHSLATAQRHISIASLYFGTGGGREQEFVDALAAAAHDTAARPQLQIRLLLDALRSTRPTKGAAVPGGAEGSSGSGTSSGTSSSDGSAAAQLTSTAEMLAVHLLEGQQQQQQQEADGSGQQEPRVAVSLFHTPALRGLLKRVLPPRVSEIIGVQHMKCFVFDDTVVLSGANISSTYLSTRQDRYIVIRSAPQLASLLRQLPDAQLPWSGLRTAPWLVRSSGSGGGSSGSDPSSSSRGWVAAMPSWGGSAAAWSGGSSNSGASALVQLASPYLNLARPLERFLSRRAGSLELELVTAAPEANGFFGSKGVSGMIPLAYSLLEQRTWRRLTRQQRRLAWRQAWEQPRDRDSSGSAWGPLAAGAGPAPVEAASPEAVSSWPPGAGTAEAPAGWPPGAGTTGALLPGSGRRLFEFCRPGWEYHAKGIWVSLPAAEAGSSGGSGSTSSSGAAPMPPPAGSTSSGDSGRWAAPAVTSVGSSNYGWRSLRRDLELNFLVVTRNPQLQQALGREVELLKSHCQEVLGDAHFRAPGRRATAAARLAVRLLRGFL</sequence>
<name>A0A2P6U1T7_CHLSO</name>
<evidence type="ECO:0000259" key="12">
    <source>
        <dbReference type="PROSITE" id="PS50035"/>
    </source>
</evidence>
<evidence type="ECO:0000256" key="7">
    <source>
        <dbReference type="ARBA" id="ARBA00023209"/>
    </source>
</evidence>
<evidence type="ECO:0000256" key="3">
    <source>
        <dbReference type="ARBA" id="ARBA00022516"/>
    </source>
</evidence>
<dbReference type="GO" id="GO:0005524">
    <property type="term" value="F:ATP binding"/>
    <property type="evidence" value="ECO:0007669"/>
    <property type="project" value="UniProtKB-KW"/>
</dbReference>
<dbReference type="GO" id="GO:0005739">
    <property type="term" value="C:mitochondrion"/>
    <property type="evidence" value="ECO:0007669"/>
    <property type="project" value="UniProtKB-SubCell"/>
</dbReference>
<evidence type="ECO:0000256" key="8">
    <source>
        <dbReference type="ARBA" id="ARBA00023264"/>
    </source>
</evidence>
<evidence type="ECO:0000313" key="14">
    <source>
        <dbReference type="Proteomes" id="UP000239899"/>
    </source>
</evidence>
<comment type="pathway">
    <text evidence="1 10">Phospholipid metabolism; phosphatidylglycerol biosynthesis; phosphatidylglycerol from CDP-diacylglycerol: step 1/2.</text>
</comment>
<keyword evidence="10" id="KW-0547">Nucleotide-binding</keyword>
<evidence type="ECO:0000256" key="6">
    <source>
        <dbReference type="ARBA" id="ARBA00023098"/>
    </source>
</evidence>
<evidence type="ECO:0000256" key="4">
    <source>
        <dbReference type="ARBA" id="ARBA00022679"/>
    </source>
</evidence>
<dbReference type="SUPFAM" id="SSF56024">
    <property type="entry name" value="Phospholipase D/nuclease"/>
    <property type="match status" value="1"/>
</dbReference>
<dbReference type="Proteomes" id="UP000239899">
    <property type="component" value="Unassembled WGS sequence"/>
</dbReference>
<dbReference type="PANTHER" id="PTHR12586:SF1">
    <property type="entry name" value="CDP-DIACYLGLYCEROL--GLYCEROL-3-PHOSPHATE 3-PHOSPHATIDYLTRANSFERASE, MITOCHONDRIAL"/>
    <property type="match status" value="1"/>
</dbReference>
<protein>
    <recommendedName>
        <fullName evidence="10">CDP-diacylglycerol--glycerol-3-phosphate 3-phosphatidyltransferase</fullName>
        <ecNumber evidence="10">2.7.8.5</ecNumber>
    </recommendedName>
</protein>
<dbReference type="EC" id="2.7.8.5" evidence="10"/>
<comment type="caution">
    <text evidence="13">The sequence shown here is derived from an EMBL/GenBank/DDBJ whole genome shotgun (WGS) entry which is preliminary data.</text>
</comment>
<keyword evidence="6 10" id="KW-0443">Lipid metabolism</keyword>
<dbReference type="PROSITE" id="PS50035">
    <property type="entry name" value="PLD"/>
    <property type="match status" value="1"/>
</dbReference>
<dbReference type="Gene3D" id="3.30.870.10">
    <property type="entry name" value="Endonuclease Chain A"/>
    <property type="match status" value="3"/>
</dbReference>
<evidence type="ECO:0000256" key="5">
    <source>
        <dbReference type="ARBA" id="ARBA00022737"/>
    </source>
</evidence>
<keyword evidence="14" id="KW-1185">Reference proteome</keyword>
<dbReference type="AlphaFoldDB" id="A0A2P6U1T7"/>
<dbReference type="GO" id="GO:0008444">
    <property type="term" value="F:CDP-diacylglycerol-glycerol-3-phosphate 3-phosphatidyltransferase activity"/>
    <property type="evidence" value="ECO:0007669"/>
    <property type="project" value="UniProtKB-EC"/>
</dbReference>
<comment type="similarity">
    <text evidence="2 10">Belongs to the CDP-alcohol phosphatidyltransferase class-II family.</text>
</comment>
<keyword evidence="3 10" id="KW-0444">Lipid biosynthesis</keyword>
<comment type="function">
    <text evidence="10">Functions in the biosynthesis of the anionic phospholipids phosphatidylglycerol and cardiolipin.</text>
</comment>
<gene>
    <name evidence="13" type="ORF">C2E21_1091</name>
</gene>
<organism evidence="13 14">
    <name type="scientific">Chlorella sorokiniana</name>
    <name type="common">Freshwater green alga</name>
    <dbReference type="NCBI Taxonomy" id="3076"/>
    <lineage>
        <taxon>Eukaryota</taxon>
        <taxon>Viridiplantae</taxon>
        <taxon>Chlorophyta</taxon>
        <taxon>core chlorophytes</taxon>
        <taxon>Trebouxiophyceae</taxon>
        <taxon>Chlorellales</taxon>
        <taxon>Chlorellaceae</taxon>
        <taxon>Chlorella clade</taxon>
        <taxon>Chlorella</taxon>
    </lineage>
</organism>
<feature type="domain" description="PLD phosphodiesterase" evidence="12">
    <location>
        <begin position="191"/>
        <end position="217"/>
    </location>
</feature>
<keyword evidence="10" id="KW-0067">ATP-binding</keyword>
<evidence type="ECO:0000256" key="10">
    <source>
        <dbReference type="RuleBase" id="RU365024"/>
    </source>
</evidence>
<keyword evidence="10" id="KW-0496">Mitochondrion</keyword>
<keyword evidence="5" id="KW-0677">Repeat</keyword>
<dbReference type="OrthoDB" id="10250191at2759"/>
<feature type="region of interest" description="Disordered" evidence="11">
    <location>
        <begin position="471"/>
        <end position="505"/>
    </location>
</feature>
<dbReference type="InterPro" id="IPR016270">
    <property type="entry name" value="PGS1"/>
</dbReference>
<feature type="compositionally biased region" description="Low complexity" evidence="11">
    <location>
        <begin position="391"/>
        <end position="440"/>
    </location>
</feature>
<dbReference type="PIRSF" id="PIRSF000850">
    <property type="entry name" value="Phospholipase_D_PSS"/>
    <property type="match status" value="1"/>
</dbReference>
<accession>A0A2P6U1T7</accession>
<feature type="region of interest" description="Disordered" evidence="11">
    <location>
        <begin position="101"/>
        <end position="130"/>
    </location>
</feature>
<dbReference type="GO" id="GO:0032049">
    <property type="term" value="P:cardiolipin biosynthetic process"/>
    <property type="evidence" value="ECO:0007669"/>
    <property type="project" value="InterPro"/>
</dbReference>
<feature type="compositionally biased region" description="Low complexity" evidence="11">
    <location>
        <begin position="116"/>
        <end position="130"/>
    </location>
</feature>
<dbReference type="STRING" id="3076.A0A2P6U1T7"/>
<reference evidence="13 14" key="1">
    <citation type="journal article" date="2018" name="Plant J.">
        <title>Genome sequences of Chlorella sorokiniana UTEX 1602 and Micractinium conductrix SAG 241.80: implications to maltose excretion by a green alga.</title>
        <authorList>
            <person name="Arriola M.B."/>
            <person name="Velmurugan N."/>
            <person name="Zhang Y."/>
            <person name="Plunkett M.H."/>
            <person name="Hondzo H."/>
            <person name="Barney B.M."/>
        </authorList>
    </citation>
    <scope>NUCLEOTIDE SEQUENCE [LARGE SCALE GENOMIC DNA]</scope>
    <source>
        <strain evidence="14">UTEX 1602</strain>
    </source>
</reference>
<dbReference type="UniPathway" id="UPA00084">
    <property type="reaction ID" value="UER00503"/>
</dbReference>
<keyword evidence="8 10" id="KW-1208">Phospholipid metabolism</keyword>
<dbReference type="EMBL" id="LHPG02000002">
    <property type="protein sequence ID" value="PRW60278.1"/>
    <property type="molecule type" value="Genomic_DNA"/>
</dbReference>
<proteinExistence type="inferred from homology"/>
<comment type="subcellular location">
    <subcellularLocation>
        <location evidence="10">Mitochondrion</location>
    </subcellularLocation>
</comment>